<dbReference type="AlphaFoldDB" id="A0A517Y6T6"/>
<evidence type="ECO:0008006" key="6">
    <source>
        <dbReference type="Google" id="ProtNLM"/>
    </source>
</evidence>
<feature type="region of interest" description="Disordered" evidence="1">
    <location>
        <begin position="250"/>
        <end position="270"/>
    </location>
</feature>
<accession>A0A517Y6T6</accession>
<gene>
    <name evidence="4" type="ORF">ETAA8_10150</name>
</gene>
<feature type="domain" description="DUF1553" evidence="3">
    <location>
        <begin position="297"/>
        <end position="423"/>
    </location>
</feature>
<sequence>MSCYRAWIALAIVSGTTFTGFTYPAAFAKEEPAQVAAKADEILASELNLGSASTKPAPMADDEIFLRRVTLDLQGRLPSAAEITTFALDPATDKRQTIVRKLLADRRYGENWSKYWRDVIMYRATEQRAQIVAGVLTDYLRESINENKPWSQVATDFITAEGDGLTKGETALIIAQEGKPEETVAEISRIFLGVQIQCAQCHDHPTDRWKREQFHELAAFFPRVSSRIILTPDNRTISVAVTEFGNEPFERNGNRVRGSAEHRMSDLQKPDAPGRMMKPILFATGDSVPVTTRDSQRRGQLAEFITKPENPYFAKALVNRLWSELVGEGFYEPVDDMGPDRDCFAPKTLEHLSTAFAATGYDVKWLFETITATQAYQRASRSRRNPEQVAFVANVPQRLRADQLFENVLTALGTREPAAMAGPGYGGGVRFGRGPRQAFAAVFGYDPSERRDEVAGTIPQALVMMNSPYFNGLLDGRSGRTALGKMLSEIQDDRALIGELYLRTLAREPSLQEVNTCLAHVADVKNRTEAFEDIHWSLLNSTEFLYRR</sequence>
<dbReference type="Pfam" id="PF07587">
    <property type="entry name" value="PSD1"/>
    <property type="match status" value="1"/>
</dbReference>
<dbReference type="OrthoDB" id="289126at2"/>
<proteinExistence type="predicted"/>
<dbReference type="KEGG" id="aagg:ETAA8_10150"/>
<evidence type="ECO:0000259" key="3">
    <source>
        <dbReference type="Pfam" id="PF07587"/>
    </source>
</evidence>
<dbReference type="Proteomes" id="UP000315017">
    <property type="component" value="Chromosome"/>
</dbReference>
<protein>
    <recommendedName>
        <fullName evidence="6">DUF1549 domain-containing protein</fullName>
    </recommendedName>
</protein>
<organism evidence="4 5">
    <name type="scientific">Anatilimnocola aggregata</name>
    <dbReference type="NCBI Taxonomy" id="2528021"/>
    <lineage>
        <taxon>Bacteria</taxon>
        <taxon>Pseudomonadati</taxon>
        <taxon>Planctomycetota</taxon>
        <taxon>Planctomycetia</taxon>
        <taxon>Pirellulales</taxon>
        <taxon>Pirellulaceae</taxon>
        <taxon>Anatilimnocola</taxon>
    </lineage>
</organism>
<reference evidence="4 5" key="1">
    <citation type="submission" date="2019-02" db="EMBL/GenBank/DDBJ databases">
        <title>Deep-cultivation of Planctomycetes and their phenomic and genomic characterization uncovers novel biology.</title>
        <authorList>
            <person name="Wiegand S."/>
            <person name="Jogler M."/>
            <person name="Boedeker C."/>
            <person name="Pinto D."/>
            <person name="Vollmers J."/>
            <person name="Rivas-Marin E."/>
            <person name="Kohn T."/>
            <person name="Peeters S.H."/>
            <person name="Heuer A."/>
            <person name="Rast P."/>
            <person name="Oberbeckmann S."/>
            <person name="Bunk B."/>
            <person name="Jeske O."/>
            <person name="Meyerdierks A."/>
            <person name="Storesund J.E."/>
            <person name="Kallscheuer N."/>
            <person name="Luecker S."/>
            <person name="Lage O.M."/>
            <person name="Pohl T."/>
            <person name="Merkel B.J."/>
            <person name="Hornburger P."/>
            <person name="Mueller R.-W."/>
            <person name="Bruemmer F."/>
            <person name="Labrenz M."/>
            <person name="Spormann A.M."/>
            <person name="Op den Camp H."/>
            <person name="Overmann J."/>
            <person name="Amann R."/>
            <person name="Jetten M.S.M."/>
            <person name="Mascher T."/>
            <person name="Medema M.H."/>
            <person name="Devos D.P."/>
            <person name="Kaster A.-K."/>
            <person name="Ovreas L."/>
            <person name="Rohde M."/>
            <person name="Galperin M.Y."/>
            <person name="Jogler C."/>
        </authorList>
    </citation>
    <scope>NUCLEOTIDE SEQUENCE [LARGE SCALE GENOMIC DNA]</scope>
    <source>
        <strain evidence="4 5">ETA_A8</strain>
    </source>
</reference>
<evidence type="ECO:0000256" key="1">
    <source>
        <dbReference type="SAM" id="MobiDB-lite"/>
    </source>
</evidence>
<feature type="compositionally biased region" description="Basic and acidic residues" evidence="1">
    <location>
        <begin position="250"/>
        <end position="269"/>
    </location>
</feature>
<evidence type="ECO:0000259" key="2">
    <source>
        <dbReference type="Pfam" id="PF07583"/>
    </source>
</evidence>
<feature type="domain" description="DUF1549" evidence="2">
    <location>
        <begin position="49"/>
        <end position="224"/>
    </location>
</feature>
<dbReference type="EMBL" id="CP036274">
    <property type="protein sequence ID" value="QDU25943.1"/>
    <property type="molecule type" value="Genomic_DNA"/>
</dbReference>
<dbReference type="PANTHER" id="PTHR35889">
    <property type="entry name" value="CYCLOINULO-OLIGOSACCHARIDE FRUCTANOTRANSFERASE-RELATED"/>
    <property type="match status" value="1"/>
</dbReference>
<dbReference type="Pfam" id="PF07583">
    <property type="entry name" value="PSCyt2"/>
    <property type="match status" value="1"/>
</dbReference>
<dbReference type="RefSeq" id="WP_145085706.1">
    <property type="nucleotide sequence ID" value="NZ_CP036274.1"/>
</dbReference>
<dbReference type="PANTHER" id="PTHR35889:SF3">
    <property type="entry name" value="F-BOX DOMAIN-CONTAINING PROTEIN"/>
    <property type="match status" value="1"/>
</dbReference>
<evidence type="ECO:0000313" key="5">
    <source>
        <dbReference type="Proteomes" id="UP000315017"/>
    </source>
</evidence>
<keyword evidence="5" id="KW-1185">Reference proteome</keyword>
<dbReference type="InterPro" id="IPR022655">
    <property type="entry name" value="DUF1553"/>
</dbReference>
<evidence type="ECO:0000313" key="4">
    <source>
        <dbReference type="EMBL" id="QDU25943.1"/>
    </source>
</evidence>
<dbReference type="InterPro" id="IPR011444">
    <property type="entry name" value="DUF1549"/>
</dbReference>
<name>A0A517Y6T6_9BACT</name>